<dbReference type="PANTHER" id="PTHR43767">
    <property type="entry name" value="LONG-CHAIN-FATTY-ACID--COA LIGASE"/>
    <property type="match status" value="1"/>
</dbReference>
<dbReference type="PANTHER" id="PTHR43767:SF8">
    <property type="entry name" value="LONG-CHAIN-FATTY-ACID--COA LIGASE"/>
    <property type="match status" value="1"/>
</dbReference>
<comment type="pathway">
    <text evidence="2">Lipid metabolism; fatty acid beta-oxidation.</text>
</comment>
<proteinExistence type="predicted"/>
<evidence type="ECO:0000256" key="3">
    <source>
        <dbReference type="ARBA" id="ARBA00022598"/>
    </source>
</evidence>
<dbReference type="EC" id="6.2.1.3" evidence="5"/>
<dbReference type="PROSITE" id="PS00455">
    <property type="entry name" value="AMP_BINDING"/>
    <property type="match status" value="1"/>
</dbReference>
<comment type="subcellular location">
    <subcellularLocation>
        <location evidence="1">Membrane</location>
        <topology evidence="1">Peripheral membrane protein</topology>
    </subcellularLocation>
</comment>
<dbReference type="Proteomes" id="UP000192872">
    <property type="component" value="Unassembled WGS sequence"/>
</dbReference>
<dbReference type="AlphaFoldDB" id="A0A1W9HQW6"/>
<dbReference type="Gene3D" id="3.30.300.30">
    <property type="match status" value="1"/>
</dbReference>
<dbReference type="GO" id="GO:0004467">
    <property type="term" value="F:long-chain fatty acid-CoA ligase activity"/>
    <property type="evidence" value="ECO:0007669"/>
    <property type="project" value="UniProtKB-EC"/>
</dbReference>
<dbReference type="InterPro" id="IPR025110">
    <property type="entry name" value="AMP-bd_C"/>
</dbReference>
<name>A0A1W9HQW6_9HYPH</name>
<evidence type="ECO:0000256" key="1">
    <source>
        <dbReference type="ARBA" id="ARBA00004170"/>
    </source>
</evidence>
<dbReference type="GO" id="GO:0016020">
    <property type="term" value="C:membrane"/>
    <property type="evidence" value="ECO:0007669"/>
    <property type="project" value="UniProtKB-SubCell"/>
</dbReference>
<evidence type="ECO:0000259" key="8">
    <source>
        <dbReference type="Pfam" id="PF00501"/>
    </source>
</evidence>
<dbReference type="InterPro" id="IPR020845">
    <property type="entry name" value="AMP-binding_CS"/>
</dbReference>
<dbReference type="STRING" id="1827387.A4S15_02675"/>
<protein>
    <recommendedName>
        <fullName evidence="6">Long-chain-fatty-acid--CoA ligase</fullName>
        <ecNumber evidence="5">6.2.1.3</ecNumber>
    </recommendedName>
    <alternativeName>
        <fullName evidence="7">Long-chain acyl-CoA synthetase</fullName>
    </alternativeName>
</protein>
<dbReference type="InterPro" id="IPR000873">
    <property type="entry name" value="AMP-dep_synth/lig_dom"/>
</dbReference>
<dbReference type="EMBL" id="LWDL01000031">
    <property type="protein sequence ID" value="OQW49644.1"/>
    <property type="molecule type" value="Genomic_DNA"/>
</dbReference>
<sequence length="553" mass="59823">MASPCWERFYPPGITADFVPARETLSAFFIELVERHGDQIAIDFNDHQISYRQLGALAARLADGLKQRGIGPGDTVALYLPNSPFHPAFFFAVLLAGARVTHLSPLDAVRELAFKCRDSEARLLVALDEPPFADMALRLLGEGAVARLVLCDEAIAFSEQSTPTARSVGPANVECACDLMANTADTLVAAPVAADDVAVLQYTGGTTGEPKAAMLTHGNLTSATRIYQAWFSNDINSGPHAVVLAVLPLFHIMALVSILLRRFADGARLVLLRRFEVTKVLTLISRKRITGFAGVPTMWIAIANHPGVENHDLSSLQRISSGGAPLAVETHERIRSLTGHALRGGWGMTETCAAGTNLPVNMPPGKEGSVGLPLPGIMIDIVDPDQPQRTLAPGDIGEIRISGPNICTSYWRRPAETKASRRGDALLTGDLARMDEDGFIYIVERKKDLIVSSGYNVYPLAIENALLEHPAIAEAVVIGVKDAYRGEAAKAFVVLHPGKAPFSLDELRLFLSDRLGRHEMPQALVFRSDLPKTSVGKYSRKMLRDQDAANGME</sequence>
<evidence type="ECO:0000313" key="10">
    <source>
        <dbReference type="EMBL" id="OQW49644.1"/>
    </source>
</evidence>
<dbReference type="SUPFAM" id="SSF56801">
    <property type="entry name" value="Acetyl-CoA synthetase-like"/>
    <property type="match status" value="1"/>
</dbReference>
<organism evidence="10 11">
    <name type="scientific">Candidatus Raskinella chloraquaticus</name>
    <dbReference type="NCBI Taxonomy" id="1951219"/>
    <lineage>
        <taxon>Bacteria</taxon>
        <taxon>Pseudomonadati</taxon>
        <taxon>Pseudomonadota</taxon>
        <taxon>Alphaproteobacteria</taxon>
        <taxon>Hyphomicrobiales</taxon>
        <taxon>Phreatobacteraceae</taxon>
        <taxon>Candidatus Raskinella</taxon>
    </lineage>
</organism>
<dbReference type="Pfam" id="PF00501">
    <property type="entry name" value="AMP-binding"/>
    <property type="match status" value="1"/>
</dbReference>
<evidence type="ECO:0000256" key="2">
    <source>
        <dbReference type="ARBA" id="ARBA00005005"/>
    </source>
</evidence>
<dbReference type="InterPro" id="IPR050237">
    <property type="entry name" value="ATP-dep_AMP-bd_enzyme"/>
</dbReference>
<evidence type="ECO:0000256" key="5">
    <source>
        <dbReference type="ARBA" id="ARBA00026121"/>
    </source>
</evidence>
<comment type="caution">
    <text evidence="10">The sequence shown here is derived from an EMBL/GenBank/DDBJ whole genome shotgun (WGS) entry which is preliminary data.</text>
</comment>
<evidence type="ECO:0000256" key="4">
    <source>
        <dbReference type="ARBA" id="ARBA00023136"/>
    </source>
</evidence>
<dbReference type="RefSeq" id="WP_376799853.1">
    <property type="nucleotide sequence ID" value="NZ_DBNB01000008.1"/>
</dbReference>
<evidence type="ECO:0000259" key="9">
    <source>
        <dbReference type="Pfam" id="PF13193"/>
    </source>
</evidence>
<evidence type="ECO:0000256" key="7">
    <source>
        <dbReference type="ARBA" id="ARBA00042773"/>
    </source>
</evidence>
<dbReference type="InterPro" id="IPR045851">
    <property type="entry name" value="AMP-bd_C_sf"/>
</dbReference>
<accession>A0A1W9HQW6</accession>
<dbReference type="InterPro" id="IPR042099">
    <property type="entry name" value="ANL_N_sf"/>
</dbReference>
<keyword evidence="4" id="KW-0472">Membrane</keyword>
<feature type="domain" description="AMP-binding enzyme C-terminal" evidence="9">
    <location>
        <begin position="462"/>
        <end position="537"/>
    </location>
</feature>
<feature type="domain" description="AMP-dependent synthetase/ligase" evidence="8">
    <location>
        <begin position="33"/>
        <end position="411"/>
    </location>
</feature>
<keyword evidence="3" id="KW-0436">Ligase</keyword>
<evidence type="ECO:0000313" key="11">
    <source>
        <dbReference type="Proteomes" id="UP000192872"/>
    </source>
</evidence>
<gene>
    <name evidence="10" type="ORF">A4S15_02675</name>
</gene>
<dbReference type="Pfam" id="PF13193">
    <property type="entry name" value="AMP-binding_C"/>
    <property type="match status" value="1"/>
</dbReference>
<reference evidence="10 11" key="1">
    <citation type="journal article" date="2017" name="Water Res.">
        <title>Comammox in drinking water systems.</title>
        <authorList>
            <person name="Wang Y."/>
            <person name="Ma L."/>
            <person name="Mao Y."/>
            <person name="Jiang X."/>
            <person name="Xia Y."/>
            <person name="Yu K."/>
            <person name="Li B."/>
            <person name="Zhang T."/>
        </authorList>
    </citation>
    <scope>NUCLEOTIDE SEQUENCE [LARGE SCALE GENOMIC DNA]</scope>
    <source>
        <strain evidence="10">SG_bin8</strain>
    </source>
</reference>
<evidence type="ECO:0000256" key="6">
    <source>
        <dbReference type="ARBA" id="ARBA00039545"/>
    </source>
</evidence>
<dbReference type="Gene3D" id="3.40.50.12780">
    <property type="entry name" value="N-terminal domain of ligase-like"/>
    <property type="match status" value="1"/>
</dbReference>